<keyword evidence="3" id="KW-0863">Zinc-finger</keyword>
<feature type="domain" description="DNA helicase Pif1-like 2B" evidence="11">
    <location>
        <begin position="1959"/>
        <end position="1998"/>
    </location>
</feature>
<comment type="caution">
    <text evidence="12">The sequence shown here is derived from an EMBL/GenBank/DDBJ whole genome shotgun (WGS) entry which is preliminary data.</text>
</comment>
<evidence type="ECO:0000256" key="7">
    <source>
        <dbReference type="SAM" id="MobiDB-lite"/>
    </source>
</evidence>
<comment type="catalytic activity">
    <reaction evidence="6">
        <text>ATP + H2O = ADP + phosphate + H(+)</text>
        <dbReference type="Rhea" id="RHEA:13065"/>
        <dbReference type="ChEBI" id="CHEBI:15377"/>
        <dbReference type="ChEBI" id="CHEBI:15378"/>
        <dbReference type="ChEBI" id="CHEBI:30616"/>
        <dbReference type="ChEBI" id="CHEBI:43474"/>
        <dbReference type="ChEBI" id="CHEBI:456216"/>
        <dbReference type="EC" id="5.6.2.3"/>
    </reaction>
</comment>
<dbReference type="CDD" id="cd04481">
    <property type="entry name" value="RPA1_DBD_B_like"/>
    <property type="match status" value="1"/>
</dbReference>
<feature type="domain" description="Helitron helicase-like" evidence="10">
    <location>
        <begin position="1029"/>
        <end position="1209"/>
    </location>
</feature>
<accession>A0A9R1VVL3</accession>
<evidence type="ECO:0000256" key="4">
    <source>
        <dbReference type="ARBA" id="ARBA00022833"/>
    </source>
</evidence>
<keyword evidence="6" id="KW-0067">ATP-binding</keyword>
<dbReference type="EC" id="5.6.2.3" evidence="6"/>
<keyword evidence="2" id="KW-0479">Metal-binding</keyword>
<keyword evidence="6" id="KW-0233">DNA recombination</keyword>
<sequence length="2062" mass="234888">MSLSLLMDDLTLKVRVINLWKHMSFYNKDEIWSIELILLDEQDGSTFYITSPSFASQKSGCFKITPQDQKLTFVQNTVLKECAEFSGSTFGFSFDDYQTVLSLLHPEDISVDVIGLVVAITEMMRDDPEKSKHRLTIHIQDANALQLCVNLWGDYAYKMQHYIDNNPPKQRVVVILQFAKINRPSVNTYFTSSKLFINCDIDEISLFKKRQHISILDGDDRPDSSSNTISVIESKQLSELDDFIVKTKLKTIAEIFEPHSKTHFIIVGTIKGILQNEKWFYPACTNCSHMAFPDTDAKPTSYECRNQNCTKKTTTVVPRFMIPIRVQDNTETITLTMFEKEGRYLLKTSAKELFKKATEIGDNTDFYPGEINALKGLKLAFKISVTDFNVSKKTNQYGISRVSDNVDLIEQLENKFTESQIGITHSWDVCSGEFESQDNKPLKDQISGTDDNITPSTVDKNSATSPMKFLNTTPVLKRNLEEVFDLELNDNLSSSKTKKVSLDGPRKQLLEIKAYNLCVCVNVKKLIMETMEGALQSSKRAPGHNMNAMDARERRRNRKLYLDNRKSKKRCTTSSSLVQIVLQNLQMLKRGEKLENVYSHRVKLISTCNYTDVTLDKENINSAKSCVDQHTSIHHTSNVFGIGTTSTNRSTITYNSPSTNINVRTPFSNISNGNCIFNNNLQTPISINKHNSMFVNSTTSGNRSTIIQNSSSIKLPRGKHQLKRKTPDISSIPVFDLTLDEESNHDHIVEDKFRDYLDHGDEIVICQICHAKLWLDESLRGQKKAIRLIPYVVLPPLKEAPSSYKNLYRSVDSKSKHFMKNIRRYNSMFSFTSMGGKVHPSINSGNAPYIFRLNGQNYHSMGSLLPTENEISNRSTSIGGPRSASTSSSRSYDLQIIEFLKDMLDSNNALVKSYRMVRNSLHDNPVANLKLRLIGKEEQDGRTYNLPTSSEVAALIVGDICDSIEKRDIIVETSSGLLKRISELHPSYLALQYPLLFPYGDDGYKVDILHRGITSSSNSKRPTCTMREFFAYRIQDRDQSFSLLLNAKRLFQQFLVDGYTMIESERLFFIRKQQKILRCESYENLRNHQVRGSTYISNVGQRVILPSSFTGGARYMMQNYLDAMSLCKWFGYPDFFITFTCNPKWPEVQRFLKDTPLHPEDTPDILCRLFKIKLDAFIKDLRENEIFGKVQAVVYIIEFQKRGLPHSHICLFMHSDYKLPTVEYIDPIISAEIPNIEEDPELYSLVREFMIHGPCGAENLNCPCMVDRKCSKKFPKQFCNHTSVDSDGFPLYRRRNDGHFVEKSGVQLDNRNVVPYNKYLLKRYQAHINVEWCNQGSSIKYLFKYINKGPDRATVAMEPSNNDSDNNDAVDEIKEYYDCRYISACEASWRIFSYDVHYRYPAVIRLPFHLPGQQQVVYEADDDIEDVLDQPSVASSMFTSWMKCNEINKDAQKLTYVEFPIKFVWKPKLNIWKPRKIGYSIGRIHSVSPKVGEAYFLRILLNKVKGPKSFEEIRTINGEICSFKDACYNLGLLDDDKEYIEAIKEASVYGSGFYLRFLFATIIYHTSLSLNEDQIKNLTLFEIEQILLRNNSSLKNYRRMPYPDADLVSSSNNRLIVEELDYDISNLKNEFDRLFVSLTDEQRNIFLDIMAKVKNNKGGVFFIYGYGGTGKTFLWKTISVAIRSQGEIVLNVASSGIASLLLIGGRTAHSRFNIPINLTEDSFCKINPKSDLASLVRKASLIIWDEAPMVHKHAFEALDRTLKDILRLVDPKNSNIPFGGKVVVFGGDFRQILPVVPGGSRQNIVNASLSSSYLWQQCKVHKLTKNMRLTVGGDSSAVHRITGFSNWLLDIGEGNLGSPNDGEAIVDIPEDILINDPCDPIGSLIKFVYPSILENFNIAGYFQERAILAPKNEVVQEINDRLLKLIPGETKEYLSSDSLCQSEFVHDQFDGNLYSPDVLNGMPNHNLILKVGVPVMLLRNIDQKNGLCNGTRLQVVSLGKRVIEAVIISGSNIGNRNFIPRMSLTPTENKIPFKFQRRQFPLAVCFAMTINKSQGQSLSKRK</sequence>
<evidence type="ECO:0000256" key="1">
    <source>
        <dbReference type="ARBA" id="ARBA00005690"/>
    </source>
</evidence>
<evidence type="ECO:0000259" key="9">
    <source>
        <dbReference type="Pfam" id="PF08646"/>
    </source>
</evidence>
<proteinExistence type="inferred from homology"/>
<keyword evidence="6" id="KW-0378">Hydrolase</keyword>
<dbReference type="GO" id="GO:0006310">
    <property type="term" value="P:DNA recombination"/>
    <property type="evidence" value="ECO:0007669"/>
    <property type="project" value="UniProtKB-KW"/>
</dbReference>
<keyword evidence="4" id="KW-0862">Zinc</keyword>
<dbReference type="InterPro" id="IPR025476">
    <property type="entry name" value="Helitron_helicase-like"/>
</dbReference>
<evidence type="ECO:0000256" key="3">
    <source>
        <dbReference type="ARBA" id="ARBA00022771"/>
    </source>
</evidence>
<dbReference type="GO" id="GO:0006281">
    <property type="term" value="P:DNA repair"/>
    <property type="evidence" value="ECO:0007669"/>
    <property type="project" value="UniProtKB-KW"/>
</dbReference>
<dbReference type="CDD" id="cd04476">
    <property type="entry name" value="RPA1_DBD_C"/>
    <property type="match status" value="1"/>
</dbReference>
<dbReference type="GO" id="GO:0043139">
    <property type="term" value="F:5'-3' DNA helicase activity"/>
    <property type="evidence" value="ECO:0007669"/>
    <property type="project" value="UniProtKB-EC"/>
</dbReference>
<dbReference type="InterPro" id="IPR047192">
    <property type="entry name" value="Euk_RPA1_DBD_C"/>
</dbReference>
<dbReference type="EMBL" id="NBSK02000004">
    <property type="protein sequence ID" value="KAJ0212339.1"/>
    <property type="molecule type" value="Genomic_DNA"/>
</dbReference>
<comment type="similarity">
    <text evidence="1">Belongs to the replication factor A protein 1 family.</text>
</comment>
<evidence type="ECO:0000256" key="6">
    <source>
        <dbReference type="RuleBase" id="RU363044"/>
    </source>
</evidence>
<dbReference type="Pfam" id="PF08646">
    <property type="entry name" value="Rep_fac-A_C"/>
    <property type="match status" value="1"/>
</dbReference>
<dbReference type="PANTHER" id="PTHR10492:SF101">
    <property type="entry name" value="ATP-DEPENDENT DNA HELICASE"/>
    <property type="match status" value="1"/>
</dbReference>
<feature type="domain" description="DNA helicase Pif1-like DEAD-box helicase" evidence="8">
    <location>
        <begin position="1638"/>
        <end position="1860"/>
    </location>
</feature>
<evidence type="ECO:0000313" key="12">
    <source>
        <dbReference type="EMBL" id="KAJ0212339.1"/>
    </source>
</evidence>
<keyword evidence="13" id="KW-1185">Reference proteome</keyword>
<name>A0A9R1VVL3_LACSA</name>
<evidence type="ECO:0000256" key="2">
    <source>
        <dbReference type="ARBA" id="ARBA00022723"/>
    </source>
</evidence>
<dbReference type="InterPro" id="IPR027417">
    <property type="entry name" value="P-loop_NTPase"/>
</dbReference>
<feature type="compositionally biased region" description="Polar residues" evidence="7">
    <location>
        <begin position="446"/>
        <end position="464"/>
    </location>
</feature>
<evidence type="ECO:0000259" key="11">
    <source>
        <dbReference type="Pfam" id="PF21530"/>
    </source>
</evidence>
<reference evidence="12 13" key="1">
    <citation type="journal article" date="2017" name="Nat. Commun.">
        <title>Genome assembly with in vitro proximity ligation data and whole-genome triplication in lettuce.</title>
        <authorList>
            <person name="Reyes-Chin-Wo S."/>
            <person name="Wang Z."/>
            <person name="Yang X."/>
            <person name="Kozik A."/>
            <person name="Arikit S."/>
            <person name="Song C."/>
            <person name="Xia L."/>
            <person name="Froenicke L."/>
            <person name="Lavelle D.O."/>
            <person name="Truco M.J."/>
            <person name="Xia R."/>
            <person name="Zhu S."/>
            <person name="Xu C."/>
            <person name="Xu H."/>
            <person name="Xu X."/>
            <person name="Cox K."/>
            <person name="Korf I."/>
            <person name="Meyers B.C."/>
            <person name="Michelmore R.W."/>
        </authorList>
    </citation>
    <scope>NUCLEOTIDE SEQUENCE [LARGE SCALE GENOMIC DNA]</scope>
    <source>
        <strain evidence="13">cv. Salinas</strain>
        <tissue evidence="12">Seedlings</tissue>
    </source>
</reference>
<comment type="cofactor">
    <cofactor evidence="6">
        <name>Mg(2+)</name>
        <dbReference type="ChEBI" id="CHEBI:18420"/>
    </cofactor>
</comment>
<dbReference type="GO" id="GO:0000723">
    <property type="term" value="P:telomere maintenance"/>
    <property type="evidence" value="ECO:0007669"/>
    <property type="project" value="InterPro"/>
</dbReference>
<dbReference type="GO" id="GO:0008270">
    <property type="term" value="F:zinc ion binding"/>
    <property type="evidence" value="ECO:0007669"/>
    <property type="project" value="UniProtKB-KW"/>
</dbReference>
<dbReference type="GO" id="GO:0016787">
    <property type="term" value="F:hydrolase activity"/>
    <property type="evidence" value="ECO:0007669"/>
    <property type="project" value="UniProtKB-KW"/>
</dbReference>
<evidence type="ECO:0000259" key="10">
    <source>
        <dbReference type="Pfam" id="PF14214"/>
    </source>
</evidence>
<comment type="similarity">
    <text evidence="6">Belongs to the helicase family.</text>
</comment>
<dbReference type="Pfam" id="PF14214">
    <property type="entry name" value="Helitron_like_N"/>
    <property type="match status" value="1"/>
</dbReference>
<dbReference type="SUPFAM" id="SSF52540">
    <property type="entry name" value="P-loop containing nucleoside triphosphate hydrolases"/>
    <property type="match status" value="2"/>
</dbReference>
<organism evidence="12 13">
    <name type="scientific">Lactuca sativa</name>
    <name type="common">Garden lettuce</name>
    <dbReference type="NCBI Taxonomy" id="4236"/>
    <lineage>
        <taxon>Eukaryota</taxon>
        <taxon>Viridiplantae</taxon>
        <taxon>Streptophyta</taxon>
        <taxon>Embryophyta</taxon>
        <taxon>Tracheophyta</taxon>
        <taxon>Spermatophyta</taxon>
        <taxon>Magnoliopsida</taxon>
        <taxon>eudicotyledons</taxon>
        <taxon>Gunneridae</taxon>
        <taxon>Pentapetalae</taxon>
        <taxon>asterids</taxon>
        <taxon>campanulids</taxon>
        <taxon>Asterales</taxon>
        <taxon>Asteraceae</taxon>
        <taxon>Cichorioideae</taxon>
        <taxon>Cichorieae</taxon>
        <taxon>Lactucinae</taxon>
        <taxon>Lactuca</taxon>
    </lineage>
</organism>
<dbReference type="Pfam" id="PF21530">
    <property type="entry name" value="Pif1_2B_dom"/>
    <property type="match status" value="1"/>
</dbReference>
<evidence type="ECO:0000256" key="5">
    <source>
        <dbReference type="ARBA" id="ARBA00023125"/>
    </source>
</evidence>
<dbReference type="SUPFAM" id="SSF50249">
    <property type="entry name" value="Nucleic acid-binding proteins"/>
    <property type="match status" value="2"/>
</dbReference>
<keyword evidence="6" id="KW-0234">DNA repair</keyword>
<keyword evidence="5" id="KW-0238">DNA-binding</keyword>
<gene>
    <name evidence="12" type="ORF">LSAT_V11C400219990</name>
</gene>
<dbReference type="GO" id="GO:0005524">
    <property type="term" value="F:ATP binding"/>
    <property type="evidence" value="ECO:0007669"/>
    <property type="project" value="UniProtKB-KW"/>
</dbReference>
<dbReference type="Gene3D" id="3.40.50.300">
    <property type="entry name" value="P-loop containing nucleotide triphosphate hydrolases"/>
    <property type="match status" value="1"/>
</dbReference>
<feature type="region of interest" description="Disordered" evidence="7">
    <location>
        <begin position="438"/>
        <end position="464"/>
    </location>
</feature>
<dbReference type="InterPro" id="IPR010285">
    <property type="entry name" value="DNA_helicase_pif1-like_DEAD"/>
</dbReference>
<feature type="domain" description="Replication factor A C-terminal" evidence="9">
    <location>
        <begin position="265"/>
        <end position="387"/>
    </location>
</feature>
<dbReference type="GO" id="GO:0003677">
    <property type="term" value="F:DNA binding"/>
    <property type="evidence" value="ECO:0007669"/>
    <property type="project" value="UniProtKB-KW"/>
</dbReference>
<evidence type="ECO:0000313" key="13">
    <source>
        <dbReference type="Proteomes" id="UP000235145"/>
    </source>
</evidence>
<evidence type="ECO:0000259" key="8">
    <source>
        <dbReference type="Pfam" id="PF05970"/>
    </source>
</evidence>
<dbReference type="Gene3D" id="2.40.50.140">
    <property type="entry name" value="Nucleic acid-binding proteins"/>
    <property type="match status" value="2"/>
</dbReference>
<dbReference type="InterPro" id="IPR012340">
    <property type="entry name" value="NA-bd_OB-fold"/>
</dbReference>
<dbReference type="Pfam" id="PF05970">
    <property type="entry name" value="PIF1"/>
    <property type="match status" value="1"/>
</dbReference>
<dbReference type="InterPro" id="IPR049163">
    <property type="entry name" value="Pif1-like_2B_dom"/>
</dbReference>
<keyword evidence="6" id="KW-0547">Nucleotide-binding</keyword>
<protein>
    <recommendedName>
        <fullName evidence="6">ATP-dependent DNA helicase</fullName>
        <ecNumber evidence="6">5.6.2.3</ecNumber>
    </recommendedName>
</protein>
<dbReference type="PANTHER" id="PTHR10492">
    <property type="match status" value="1"/>
</dbReference>
<dbReference type="Proteomes" id="UP000235145">
    <property type="component" value="Unassembled WGS sequence"/>
</dbReference>
<keyword evidence="6" id="KW-0347">Helicase</keyword>
<dbReference type="InterPro" id="IPR013955">
    <property type="entry name" value="Rep_factor-A_C"/>
</dbReference>
<keyword evidence="6" id="KW-0227">DNA damage</keyword>